<dbReference type="AlphaFoldDB" id="A0A5M3WUD8"/>
<dbReference type="Proteomes" id="UP000331127">
    <property type="component" value="Unassembled WGS sequence"/>
</dbReference>
<feature type="domain" description="DUF4253" evidence="1">
    <location>
        <begin position="125"/>
        <end position="223"/>
    </location>
</feature>
<dbReference type="EMBL" id="BLAE01000036">
    <property type="protein sequence ID" value="GES12514.1"/>
    <property type="molecule type" value="Genomic_DNA"/>
</dbReference>
<proteinExistence type="predicted"/>
<evidence type="ECO:0000313" key="3">
    <source>
        <dbReference type="Proteomes" id="UP000331127"/>
    </source>
</evidence>
<keyword evidence="3" id="KW-1185">Reference proteome</keyword>
<dbReference type="Pfam" id="PF14062">
    <property type="entry name" value="DUF4253"/>
    <property type="match status" value="1"/>
</dbReference>
<dbReference type="InterPro" id="IPR025349">
    <property type="entry name" value="DUF4253"/>
</dbReference>
<accession>A0A5M3WUD8</accession>
<organism evidence="2 3">
    <name type="scientific">Acrocarpospora macrocephala</name>
    <dbReference type="NCBI Taxonomy" id="150177"/>
    <lineage>
        <taxon>Bacteria</taxon>
        <taxon>Bacillati</taxon>
        <taxon>Actinomycetota</taxon>
        <taxon>Actinomycetes</taxon>
        <taxon>Streptosporangiales</taxon>
        <taxon>Streptosporangiaceae</taxon>
        <taxon>Acrocarpospora</taxon>
    </lineage>
</organism>
<name>A0A5M3WUD8_9ACTN</name>
<evidence type="ECO:0000313" key="2">
    <source>
        <dbReference type="EMBL" id="GES12514.1"/>
    </source>
</evidence>
<protein>
    <recommendedName>
        <fullName evidence="1">DUF4253 domain-containing protein</fullName>
    </recommendedName>
</protein>
<comment type="caution">
    <text evidence="2">The sequence shown here is derived from an EMBL/GenBank/DDBJ whole genome shotgun (WGS) entry which is preliminary data.</text>
</comment>
<evidence type="ECO:0000259" key="1">
    <source>
        <dbReference type="Pfam" id="PF14062"/>
    </source>
</evidence>
<gene>
    <name evidence="2" type="ORF">Amac_061110</name>
</gene>
<sequence>MRDIVSVAGLELYPVEEFQVLGESVLVVHVTGDGQQLWRQVRTALPDFYPILVLDRVTAFDVDYVFSTDPRNAPSDVLARAAEVDVYGRIAEISARYAPRDVGTGEEGYNLDGYDIAHFGVPQDLVILPRPQPWAAFAYLNSYYSEGHEPELLVAAAHRWYDRYGAEPTVVGLATGFVVSRPPTDLADAERLAAEHMFFAGLTAQTSERAYARALRHLDRWALYDRP</sequence>
<dbReference type="RefSeq" id="WP_218041379.1">
    <property type="nucleotide sequence ID" value="NZ_BAAAHL010000021.1"/>
</dbReference>
<reference evidence="2 3" key="1">
    <citation type="submission" date="2019-10" db="EMBL/GenBank/DDBJ databases">
        <title>Whole genome shotgun sequence of Acrocarpospora macrocephala NBRC 16266.</title>
        <authorList>
            <person name="Ichikawa N."/>
            <person name="Kimura A."/>
            <person name="Kitahashi Y."/>
            <person name="Komaki H."/>
            <person name="Oguchi A."/>
        </authorList>
    </citation>
    <scope>NUCLEOTIDE SEQUENCE [LARGE SCALE GENOMIC DNA]</scope>
    <source>
        <strain evidence="2 3">NBRC 16266</strain>
    </source>
</reference>